<keyword evidence="1" id="KW-0472">Membrane</keyword>
<dbReference type="PANTHER" id="PTHR34821:SF3">
    <property type="entry name" value="MEMBRANE PROTEIN"/>
    <property type="match status" value="1"/>
</dbReference>
<dbReference type="RefSeq" id="WP_022141433.1">
    <property type="nucleotide sequence ID" value="NZ_JACRSW010000014.1"/>
</dbReference>
<feature type="transmembrane region" description="Helical" evidence="1">
    <location>
        <begin position="125"/>
        <end position="143"/>
    </location>
</feature>
<feature type="transmembrane region" description="Helical" evidence="1">
    <location>
        <begin position="96"/>
        <end position="118"/>
    </location>
</feature>
<dbReference type="PANTHER" id="PTHR34821">
    <property type="entry name" value="INNER MEMBRANE PROTEIN YDCZ"/>
    <property type="match status" value="1"/>
</dbReference>
<evidence type="ECO:0000313" key="2">
    <source>
        <dbReference type="EMBL" id="MBC8556846.1"/>
    </source>
</evidence>
<keyword evidence="3" id="KW-1185">Reference proteome</keyword>
<sequence length="147" mass="16105">MFGMIASVISGILMSLQGVFNTQVTKQTSVWISAGFVQLTALIVCMIAWFVTGREGSISGIMHVRPWYMLLGGVMGAFITYTVILGMNQLGPAKAVLFIIAAQLIAAYIVELFGWFGTQKIGFDWLKLAGVAIFITGIVVFKWKELF</sequence>
<accession>A0ABR7MSR8</accession>
<reference evidence="2 3" key="1">
    <citation type="submission" date="2020-08" db="EMBL/GenBank/DDBJ databases">
        <title>Genome public.</title>
        <authorList>
            <person name="Liu C."/>
            <person name="Sun Q."/>
        </authorList>
    </citation>
    <scope>NUCLEOTIDE SEQUENCE [LARGE SCALE GENOMIC DNA]</scope>
    <source>
        <strain evidence="2 3">BX3</strain>
    </source>
</reference>
<protein>
    <submittedName>
        <fullName evidence="2">DMT family transporter</fullName>
    </submittedName>
</protein>
<comment type="caution">
    <text evidence="2">The sequence shown here is derived from an EMBL/GenBank/DDBJ whole genome shotgun (WGS) entry which is preliminary data.</text>
</comment>
<keyword evidence="1" id="KW-1133">Transmembrane helix</keyword>
<proteinExistence type="predicted"/>
<feature type="transmembrane region" description="Helical" evidence="1">
    <location>
        <begin position="64"/>
        <end position="84"/>
    </location>
</feature>
<dbReference type="EMBL" id="JACRSW010000014">
    <property type="protein sequence ID" value="MBC8556846.1"/>
    <property type="molecule type" value="Genomic_DNA"/>
</dbReference>
<feature type="transmembrane region" description="Helical" evidence="1">
    <location>
        <begin position="31"/>
        <end position="52"/>
    </location>
</feature>
<gene>
    <name evidence="2" type="ORF">H8700_03890</name>
</gene>
<name>A0ABR7MSR8_9FIRM</name>
<evidence type="ECO:0000313" key="3">
    <source>
        <dbReference type="Proteomes" id="UP000637513"/>
    </source>
</evidence>
<keyword evidence="1" id="KW-0812">Transmembrane</keyword>
<dbReference type="Pfam" id="PF04657">
    <property type="entry name" value="DMT_YdcZ"/>
    <property type="match status" value="1"/>
</dbReference>
<dbReference type="Proteomes" id="UP000637513">
    <property type="component" value="Unassembled WGS sequence"/>
</dbReference>
<dbReference type="InterPro" id="IPR006750">
    <property type="entry name" value="YdcZ"/>
</dbReference>
<organism evidence="2 3">
    <name type="scientific">Jutongia hominis</name>
    <dbReference type="NCBI Taxonomy" id="2763664"/>
    <lineage>
        <taxon>Bacteria</taxon>
        <taxon>Bacillati</taxon>
        <taxon>Bacillota</taxon>
        <taxon>Clostridia</taxon>
        <taxon>Lachnospirales</taxon>
        <taxon>Lachnospiraceae</taxon>
        <taxon>Jutongia</taxon>
    </lineage>
</organism>
<evidence type="ECO:0000256" key="1">
    <source>
        <dbReference type="SAM" id="Phobius"/>
    </source>
</evidence>